<evidence type="ECO:0000313" key="1">
    <source>
        <dbReference type="EMBL" id="SET60312.1"/>
    </source>
</evidence>
<dbReference type="EMBL" id="FOHV01000045">
    <property type="protein sequence ID" value="SET60312.1"/>
    <property type="molecule type" value="Genomic_DNA"/>
</dbReference>
<dbReference type="RefSeq" id="WP_093322539.1">
    <property type="nucleotide sequence ID" value="NZ_FOHV01000045.1"/>
</dbReference>
<accession>A0A1I0FPK9</accession>
<organism evidence="1 2">
    <name type="scientific">Thorsellia anophelis DSM 18579</name>
    <dbReference type="NCBI Taxonomy" id="1123402"/>
    <lineage>
        <taxon>Bacteria</taxon>
        <taxon>Pseudomonadati</taxon>
        <taxon>Pseudomonadota</taxon>
        <taxon>Gammaproteobacteria</taxon>
        <taxon>Enterobacterales</taxon>
        <taxon>Thorselliaceae</taxon>
        <taxon>Thorsellia</taxon>
    </lineage>
</organism>
<dbReference type="AlphaFoldDB" id="A0A1I0FPK9"/>
<reference evidence="2" key="1">
    <citation type="submission" date="2016-10" db="EMBL/GenBank/DDBJ databases">
        <authorList>
            <person name="Varghese N."/>
            <person name="Submissions S."/>
        </authorList>
    </citation>
    <scope>NUCLEOTIDE SEQUENCE [LARGE SCALE GENOMIC DNA]</scope>
    <source>
        <strain evidence="2">DSM 18579</strain>
    </source>
</reference>
<evidence type="ECO:0000313" key="2">
    <source>
        <dbReference type="Proteomes" id="UP000242642"/>
    </source>
</evidence>
<proteinExistence type="predicted"/>
<gene>
    <name evidence="1" type="ORF">SAMN02583745_02854</name>
</gene>
<sequence>METNVELKKNIEELTLKIDALELMNVQMVNILTVAFPEFKLNVQKSLKSNLSINQSSPTAQQAINHLIERLDSITKIIDS</sequence>
<dbReference type="Proteomes" id="UP000242642">
    <property type="component" value="Unassembled WGS sequence"/>
</dbReference>
<dbReference type="STRING" id="1123402.SAMN02583745_02854"/>
<protein>
    <submittedName>
        <fullName evidence="1">Uncharacterized protein</fullName>
    </submittedName>
</protein>
<name>A0A1I0FPK9_9GAMM</name>
<keyword evidence="2" id="KW-1185">Reference proteome</keyword>